<evidence type="ECO:0000256" key="10">
    <source>
        <dbReference type="ARBA" id="ARBA00022840"/>
    </source>
</evidence>
<feature type="domain" description="GHMP kinase C-terminal" evidence="15">
    <location>
        <begin position="212"/>
        <end position="263"/>
    </location>
</feature>
<dbReference type="Gene3D" id="3.30.230.10">
    <property type="match status" value="1"/>
</dbReference>
<dbReference type="InterPro" id="IPR000870">
    <property type="entry name" value="Homoserine_kinase"/>
</dbReference>
<keyword evidence="8 13" id="KW-0547">Nucleotide-binding</keyword>
<dbReference type="NCBIfam" id="TIGR00191">
    <property type="entry name" value="thrB"/>
    <property type="match status" value="1"/>
</dbReference>
<evidence type="ECO:0000313" key="16">
    <source>
        <dbReference type="EMBL" id="AIY82758.1"/>
    </source>
</evidence>
<keyword evidence="9 13" id="KW-0418">Kinase</keyword>
<dbReference type="AlphaFoldDB" id="A0A0A7FT81"/>
<sequence>MIRVRVPATSANMGPGFDSLGVALNLYNEYSFSETLMGLEFEGIEEEFCNKDNIIYKAMLKCFEKYNYKAKGLKISIAKQDVPISRGLGSSSSCIVAGLIGANYIMGNILSNEELLDIAVEIEGHPDNVAPALLGGVIVAIREGNRTIYDKVNVLKALNFVAIIPDFKLSTEKARSVLKENIELKDAVYNIGRAALMVAALTNGSEDILKYACSDRIHEIYRGPLIKKFDIIKKEAYNNGALASFLSGAGPTIMTIVKRGSDFSNKIKEALKRENLEFQVLELSIDNKGAIVIEGGNESER</sequence>
<dbReference type="InterPro" id="IPR014721">
    <property type="entry name" value="Ribsml_uS5_D2-typ_fold_subgr"/>
</dbReference>
<comment type="similarity">
    <text evidence="2 13">Belongs to the GHMP kinase family. Homoserine kinase subfamily.</text>
</comment>
<proteinExistence type="inferred from homology"/>
<dbReference type="InterPro" id="IPR013750">
    <property type="entry name" value="GHMP_kinase_C_dom"/>
</dbReference>
<evidence type="ECO:0000256" key="3">
    <source>
        <dbReference type="ARBA" id="ARBA00012078"/>
    </source>
</evidence>
<dbReference type="Pfam" id="PF00288">
    <property type="entry name" value="GHMP_kinases_N"/>
    <property type="match status" value="1"/>
</dbReference>
<dbReference type="GO" id="GO:0004413">
    <property type="term" value="F:homoserine kinase activity"/>
    <property type="evidence" value="ECO:0007669"/>
    <property type="project" value="UniProtKB-UniRule"/>
</dbReference>
<dbReference type="HAMAP" id="MF_00384">
    <property type="entry name" value="Homoser_kinase"/>
    <property type="match status" value="1"/>
</dbReference>
<dbReference type="PANTHER" id="PTHR20861">
    <property type="entry name" value="HOMOSERINE/4-DIPHOSPHOCYTIDYL-2-C-METHYL-D-ERYTHRITOL KINASE"/>
    <property type="match status" value="1"/>
</dbReference>
<keyword evidence="13" id="KW-0963">Cytoplasm</keyword>
<dbReference type="PROSITE" id="PS00627">
    <property type="entry name" value="GHMP_KINASES_ATP"/>
    <property type="match status" value="1"/>
</dbReference>
<evidence type="ECO:0000256" key="12">
    <source>
        <dbReference type="ARBA" id="ARBA00049954"/>
    </source>
</evidence>
<dbReference type="SUPFAM" id="SSF55060">
    <property type="entry name" value="GHMP Kinase, C-terminal domain"/>
    <property type="match status" value="1"/>
</dbReference>
<gene>
    <name evidence="13 16" type="primary">thrB</name>
    <name evidence="16" type="ORF">U729_1846</name>
</gene>
<evidence type="ECO:0000256" key="8">
    <source>
        <dbReference type="ARBA" id="ARBA00022741"/>
    </source>
</evidence>
<dbReference type="GO" id="GO:0005524">
    <property type="term" value="F:ATP binding"/>
    <property type="evidence" value="ECO:0007669"/>
    <property type="project" value="UniProtKB-UniRule"/>
</dbReference>
<evidence type="ECO:0000256" key="5">
    <source>
        <dbReference type="ARBA" id="ARBA00022605"/>
    </source>
</evidence>
<feature type="binding site" evidence="13">
    <location>
        <begin position="83"/>
        <end position="93"/>
    </location>
    <ligand>
        <name>ATP</name>
        <dbReference type="ChEBI" id="CHEBI:30616"/>
    </ligand>
</feature>
<organism evidence="16 17">
    <name type="scientific">Clostridium baratii str. Sullivan</name>
    <dbReference type="NCBI Taxonomy" id="1415775"/>
    <lineage>
        <taxon>Bacteria</taxon>
        <taxon>Bacillati</taxon>
        <taxon>Bacillota</taxon>
        <taxon>Clostridia</taxon>
        <taxon>Eubacteriales</taxon>
        <taxon>Clostridiaceae</taxon>
        <taxon>Clostridium</taxon>
    </lineage>
</organism>
<accession>A0A0A7FT81</accession>
<evidence type="ECO:0000256" key="2">
    <source>
        <dbReference type="ARBA" id="ARBA00007370"/>
    </source>
</evidence>
<dbReference type="PRINTS" id="PR00958">
    <property type="entry name" value="HOMSERKINASE"/>
</dbReference>
<evidence type="ECO:0000256" key="1">
    <source>
        <dbReference type="ARBA" id="ARBA00005015"/>
    </source>
</evidence>
<dbReference type="OrthoDB" id="9769912at2"/>
<evidence type="ECO:0000259" key="14">
    <source>
        <dbReference type="Pfam" id="PF00288"/>
    </source>
</evidence>
<keyword evidence="10 13" id="KW-0067">ATP-binding</keyword>
<dbReference type="UniPathway" id="UPA00050">
    <property type="reaction ID" value="UER00064"/>
</dbReference>
<dbReference type="HOGENOM" id="CLU_041243_0_0_9"/>
<protein>
    <recommendedName>
        <fullName evidence="4 13">Homoserine kinase</fullName>
        <shortName evidence="13">HK</shortName>
        <shortName evidence="13">HSK</shortName>
        <ecNumber evidence="3 13">2.7.1.39</ecNumber>
    </recommendedName>
</protein>
<keyword evidence="5 13" id="KW-0028">Amino-acid biosynthesis</keyword>
<evidence type="ECO:0000259" key="15">
    <source>
        <dbReference type="Pfam" id="PF08544"/>
    </source>
</evidence>
<name>A0A0A7FT81_9CLOT</name>
<comment type="catalytic activity">
    <reaction evidence="11 13">
        <text>L-homoserine + ATP = O-phospho-L-homoserine + ADP + H(+)</text>
        <dbReference type="Rhea" id="RHEA:13985"/>
        <dbReference type="ChEBI" id="CHEBI:15378"/>
        <dbReference type="ChEBI" id="CHEBI:30616"/>
        <dbReference type="ChEBI" id="CHEBI:57476"/>
        <dbReference type="ChEBI" id="CHEBI:57590"/>
        <dbReference type="ChEBI" id="CHEBI:456216"/>
        <dbReference type="EC" id="2.7.1.39"/>
    </reaction>
</comment>
<evidence type="ECO:0000256" key="13">
    <source>
        <dbReference type="HAMAP-Rule" id="MF_00384"/>
    </source>
</evidence>
<reference evidence="16 17" key="1">
    <citation type="journal article" date="2015" name="Infect. Genet. Evol.">
        <title>Genomic sequences of six botulinum neurotoxin-producing strains representing three clostridial species illustrate the mobility and diversity of botulinum neurotoxin genes.</title>
        <authorList>
            <person name="Smith T.J."/>
            <person name="Hill K.K."/>
            <person name="Xie G."/>
            <person name="Foley B.T."/>
            <person name="Williamson C.H."/>
            <person name="Foster J.T."/>
            <person name="Johnson S.L."/>
            <person name="Chertkov O."/>
            <person name="Teshima H."/>
            <person name="Gibbons H.S."/>
            <person name="Johnsky L.A."/>
            <person name="Karavis M.A."/>
            <person name="Smith L.A."/>
        </authorList>
    </citation>
    <scope>NUCLEOTIDE SEQUENCE [LARGE SCALE GENOMIC DNA]</scope>
    <source>
        <strain evidence="16">Sullivan</strain>
    </source>
</reference>
<evidence type="ECO:0000256" key="6">
    <source>
        <dbReference type="ARBA" id="ARBA00022679"/>
    </source>
</evidence>
<dbReference type="InterPro" id="IPR006203">
    <property type="entry name" value="GHMP_knse_ATP-bd_CS"/>
</dbReference>
<dbReference type="Pfam" id="PF08544">
    <property type="entry name" value="GHMP_kinases_C"/>
    <property type="match status" value="1"/>
</dbReference>
<dbReference type="GO" id="GO:0009088">
    <property type="term" value="P:threonine biosynthetic process"/>
    <property type="evidence" value="ECO:0007669"/>
    <property type="project" value="UniProtKB-UniRule"/>
</dbReference>
<dbReference type="GO" id="GO:0005737">
    <property type="term" value="C:cytoplasm"/>
    <property type="evidence" value="ECO:0007669"/>
    <property type="project" value="UniProtKB-SubCell"/>
</dbReference>
<dbReference type="SUPFAM" id="SSF54211">
    <property type="entry name" value="Ribosomal protein S5 domain 2-like"/>
    <property type="match status" value="1"/>
</dbReference>
<dbReference type="Proteomes" id="UP000030635">
    <property type="component" value="Chromosome"/>
</dbReference>
<evidence type="ECO:0000256" key="9">
    <source>
        <dbReference type="ARBA" id="ARBA00022777"/>
    </source>
</evidence>
<dbReference type="EC" id="2.7.1.39" evidence="3 13"/>
<dbReference type="InterPro" id="IPR036554">
    <property type="entry name" value="GHMP_kinase_C_sf"/>
</dbReference>
<comment type="function">
    <text evidence="12 13">Catalyzes the ATP-dependent phosphorylation of L-homoserine to L-homoserine phosphate.</text>
</comment>
<dbReference type="STRING" id="1561.NPD11_1170"/>
<dbReference type="eggNOG" id="COG0083">
    <property type="taxonomic scope" value="Bacteria"/>
</dbReference>
<dbReference type="InterPro" id="IPR020568">
    <property type="entry name" value="Ribosomal_Su5_D2-typ_SF"/>
</dbReference>
<dbReference type="Gene3D" id="3.30.70.890">
    <property type="entry name" value="GHMP kinase, C-terminal domain"/>
    <property type="match status" value="1"/>
</dbReference>
<evidence type="ECO:0000313" key="17">
    <source>
        <dbReference type="Proteomes" id="UP000030635"/>
    </source>
</evidence>
<dbReference type="EMBL" id="CP006905">
    <property type="protein sequence ID" value="AIY82758.1"/>
    <property type="molecule type" value="Genomic_DNA"/>
</dbReference>
<keyword evidence="17" id="KW-1185">Reference proteome</keyword>
<keyword evidence="7 13" id="KW-0791">Threonine biosynthesis</keyword>
<feature type="domain" description="GHMP kinase N-terminal" evidence="14">
    <location>
        <begin position="53"/>
        <end position="136"/>
    </location>
</feature>
<evidence type="ECO:0000256" key="7">
    <source>
        <dbReference type="ARBA" id="ARBA00022697"/>
    </source>
</evidence>
<evidence type="ECO:0000256" key="11">
    <source>
        <dbReference type="ARBA" id="ARBA00049375"/>
    </source>
</evidence>
<comment type="subcellular location">
    <subcellularLocation>
        <location evidence="13">Cytoplasm</location>
    </subcellularLocation>
</comment>
<keyword evidence="6 13" id="KW-0808">Transferase</keyword>
<evidence type="ECO:0000256" key="4">
    <source>
        <dbReference type="ARBA" id="ARBA00017858"/>
    </source>
</evidence>
<comment type="pathway">
    <text evidence="1 13">Amino-acid biosynthesis; L-threonine biosynthesis; L-threonine from L-aspartate: step 4/5.</text>
</comment>
<dbReference type="InterPro" id="IPR006204">
    <property type="entry name" value="GHMP_kinase_N_dom"/>
</dbReference>
<dbReference type="KEGG" id="cbv:U729_1846"/>
<dbReference type="RefSeq" id="WP_039314009.1">
    <property type="nucleotide sequence ID" value="NZ_CP006905.1"/>
</dbReference>
<dbReference type="PANTHER" id="PTHR20861:SF1">
    <property type="entry name" value="HOMOSERINE KINASE"/>
    <property type="match status" value="1"/>
</dbReference>
<dbReference type="PIRSF" id="PIRSF000676">
    <property type="entry name" value="Homoser_kin"/>
    <property type="match status" value="1"/>
</dbReference>